<dbReference type="Pfam" id="PF13511">
    <property type="entry name" value="DUF4124"/>
    <property type="match status" value="1"/>
</dbReference>
<dbReference type="Gene3D" id="3.40.30.10">
    <property type="entry name" value="Glutaredoxin"/>
    <property type="match status" value="1"/>
</dbReference>
<protein>
    <submittedName>
        <fullName evidence="5">Glutaredoxin</fullName>
    </submittedName>
</protein>
<accession>A0A4R3Y4N9</accession>
<dbReference type="CDD" id="cd02976">
    <property type="entry name" value="NrdH"/>
    <property type="match status" value="1"/>
</dbReference>
<evidence type="ECO:0000313" key="6">
    <source>
        <dbReference type="Proteomes" id="UP000295367"/>
    </source>
</evidence>
<organism evidence="5 6">
    <name type="scientific">Sulfurirhabdus autotrophica</name>
    <dbReference type="NCBI Taxonomy" id="1706046"/>
    <lineage>
        <taxon>Bacteria</taxon>
        <taxon>Pseudomonadati</taxon>
        <taxon>Pseudomonadota</taxon>
        <taxon>Betaproteobacteria</taxon>
        <taxon>Nitrosomonadales</taxon>
        <taxon>Sulfuricellaceae</taxon>
        <taxon>Sulfurirhabdus</taxon>
    </lineage>
</organism>
<dbReference type="EMBL" id="SMCO01000007">
    <property type="protein sequence ID" value="TCV86371.1"/>
    <property type="molecule type" value="Genomic_DNA"/>
</dbReference>
<evidence type="ECO:0000259" key="4">
    <source>
        <dbReference type="Pfam" id="PF13511"/>
    </source>
</evidence>
<evidence type="ECO:0000256" key="1">
    <source>
        <dbReference type="SAM" id="MobiDB-lite"/>
    </source>
</evidence>
<sequence length="181" mass="19073">MKSRLLSGLLLCLCTSMVIAGNFYRWVDAEGKVHYTDEPPPASAKSVQEKKLSGNVIEMDKSSYATQVAVKRFPVVLYTSDCGAGCNKARELLVNRGVPYTTKNITTAAEGEALKKLVGALEVPVLVVGSSATIKGFEAGAWNAALDDAGYPKASASRLPATPKTTAAEKKAEVKPAPAAK</sequence>
<feature type="domain" description="DUF4124" evidence="4">
    <location>
        <begin position="10"/>
        <end position="47"/>
    </location>
</feature>
<evidence type="ECO:0000256" key="2">
    <source>
        <dbReference type="SAM" id="SignalP"/>
    </source>
</evidence>
<dbReference type="PROSITE" id="PS51354">
    <property type="entry name" value="GLUTAREDOXIN_2"/>
    <property type="match status" value="1"/>
</dbReference>
<dbReference type="Pfam" id="PF00462">
    <property type="entry name" value="Glutaredoxin"/>
    <property type="match status" value="1"/>
</dbReference>
<feature type="region of interest" description="Disordered" evidence="1">
    <location>
        <begin position="154"/>
        <end position="181"/>
    </location>
</feature>
<feature type="signal peptide" evidence="2">
    <location>
        <begin position="1"/>
        <end position="20"/>
    </location>
</feature>
<evidence type="ECO:0000313" key="5">
    <source>
        <dbReference type="EMBL" id="TCV86371.1"/>
    </source>
</evidence>
<dbReference type="InterPro" id="IPR002109">
    <property type="entry name" value="Glutaredoxin"/>
</dbReference>
<gene>
    <name evidence="5" type="ORF">EDC63_10759</name>
</gene>
<comment type="caution">
    <text evidence="5">The sequence shown here is derived from an EMBL/GenBank/DDBJ whole genome shotgun (WGS) entry which is preliminary data.</text>
</comment>
<name>A0A4R3Y4N9_9PROT</name>
<keyword evidence="2" id="KW-0732">Signal</keyword>
<dbReference type="SUPFAM" id="SSF52833">
    <property type="entry name" value="Thioredoxin-like"/>
    <property type="match status" value="1"/>
</dbReference>
<evidence type="ECO:0000259" key="3">
    <source>
        <dbReference type="Pfam" id="PF00462"/>
    </source>
</evidence>
<proteinExistence type="predicted"/>
<dbReference type="InterPro" id="IPR025392">
    <property type="entry name" value="DUF4124"/>
</dbReference>
<dbReference type="RefSeq" id="WP_124945201.1">
    <property type="nucleotide sequence ID" value="NZ_BHVT01000009.1"/>
</dbReference>
<dbReference type="OrthoDB" id="8794394at2"/>
<feature type="domain" description="Glutaredoxin" evidence="3">
    <location>
        <begin position="75"/>
        <end position="129"/>
    </location>
</feature>
<dbReference type="InterPro" id="IPR036249">
    <property type="entry name" value="Thioredoxin-like_sf"/>
</dbReference>
<dbReference type="AlphaFoldDB" id="A0A4R3Y4N9"/>
<reference evidence="5 6" key="1">
    <citation type="submission" date="2019-03" db="EMBL/GenBank/DDBJ databases">
        <title>Genomic Encyclopedia of Type Strains, Phase IV (KMG-IV): sequencing the most valuable type-strain genomes for metagenomic binning, comparative biology and taxonomic classification.</title>
        <authorList>
            <person name="Goeker M."/>
        </authorList>
    </citation>
    <scope>NUCLEOTIDE SEQUENCE [LARGE SCALE GENOMIC DNA]</scope>
    <source>
        <strain evidence="5 6">DSM 100309</strain>
    </source>
</reference>
<feature type="chain" id="PRO_5020741651" evidence="2">
    <location>
        <begin position="21"/>
        <end position="181"/>
    </location>
</feature>
<dbReference type="Proteomes" id="UP000295367">
    <property type="component" value="Unassembled WGS sequence"/>
</dbReference>
<keyword evidence="6" id="KW-1185">Reference proteome</keyword>